<evidence type="ECO:0000256" key="1">
    <source>
        <dbReference type="SAM" id="MobiDB-lite"/>
    </source>
</evidence>
<feature type="region of interest" description="Disordered" evidence="1">
    <location>
        <begin position="450"/>
        <end position="472"/>
    </location>
</feature>
<dbReference type="GeneID" id="39593570"/>
<name>A0A427XP02_9TREE</name>
<reference evidence="2 3" key="1">
    <citation type="submission" date="2018-11" db="EMBL/GenBank/DDBJ databases">
        <title>Genome sequence of Apiotrichum porosum DSM 27194.</title>
        <authorList>
            <person name="Aliyu H."/>
            <person name="Gorte O."/>
            <person name="Ochsenreither K."/>
        </authorList>
    </citation>
    <scope>NUCLEOTIDE SEQUENCE [LARGE SCALE GENOMIC DNA]</scope>
    <source>
        <strain evidence="2 3">DSM 27194</strain>
    </source>
</reference>
<keyword evidence="3" id="KW-1185">Reference proteome</keyword>
<feature type="compositionally biased region" description="Basic and acidic residues" evidence="1">
    <location>
        <begin position="372"/>
        <end position="384"/>
    </location>
</feature>
<proteinExistence type="predicted"/>
<gene>
    <name evidence="2" type="ORF">EHS24_009027</name>
</gene>
<evidence type="ECO:0000313" key="3">
    <source>
        <dbReference type="Proteomes" id="UP000279236"/>
    </source>
</evidence>
<dbReference type="RefSeq" id="XP_028475394.1">
    <property type="nucleotide sequence ID" value="XM_028624322.1"/>
</dbReference>
<evidence type="ECO:0000313" key="2">
    <source>
        <dbReference type="EMBL" id="RSH80447.1"/>
    </source>
</evidence>
<dbReference type="Proteomes" id="UP000279236">
    <property type="component" value="Unassembled WGS sequence"/>
</dbReference>
<comment type="caution">
    <text evidence="2">The sequence shown here is derived from an EMBL/GenBank/DDBJ whole genome shotgun (WGS) entry which is preliminary data.</text>
</comment>
<sequence length="472" mass="51936">MSSPHHVDMSGYEVSYRAIMCIHEAHRTSSKPVKEVFKNATDEELARLRVKFSTSPEWLALSKARDELMPHDLACRWADTAKGNGLAAAYLDAGDEDDTGVRGVYAGSAVDDDRDEAHAWASDKAPYHQALRDHYRRLVRDGLSDWAEGTRHWRPMLLLWAALAYQLFHFVVDELQVDLKTVKRPAASKKIVNLIRGIALIMEVISQMLLGLVKGLPAWARHYGIPTLSGLHSLNEQAAVRLKPFPVRQPVVGPVPPTPAGLTRAFPPALPRSGIPDHLWPAAALPPAFVPFKAPAGSSDITVDDDGMDEDVDWAVEEEAGAYGNEEPPAAGHEEELPGLAELYVTSPMASSIASDAETPPPSSFDSDEEEGRDHDHDRDDQPHSLHHHHHHHDITGDTPSSSSSGVEDGGEEDVMGIEEEWVMGGEEEYLMGGEEEHLIGIEEEEQLGANEEEQLGFEEEQLGAGNEELWM</sequence>
<dbReference type="EMBL" id="RSCE01000008">
    <property type="protein sequence ID" value="RSH80447.1"/>
    <property type="molecule type" value="Genomic_DNA"/>
</dbReference>
<feature type="compositionally biased region" description="Low complexity" evidence="1">
    <location>
        <begin position="397"/>
        <end position="407"/>
    </location>
</feature>
<organism evidence="2 3">
    <name type="scientific">Apiotrichum porosum</name>
    <dbReference type="NCBI Taxonomy" id="105984"/>
    <lineage>
        <taxon>Eukaryota</taxon>
        <taxon>Fungi</taxon>
        <taxon>Dikarya</taxon>
        <taxon>Basidiomycota</taxon>
        <taxon>Agaricomycotina</taxon>
        <taxon>Tremellomycetes</taxon>
        <taxon>Trichosporonales</taxon>
        <taxon>Trichosporonaceae</taxon>
        <taxon>Apiotrichum</taxon>
    </lineage>
</organism>
<protein>
    <submittedName>
        <fullName evidence="2">Uncharacterized protein</fullName>
    </submittedName>
</protein>
<feature type="compositionally biased region" description="Acidic residues" evidence="1">
    <location>
        <begin position="450"/>
        <end position="462"/>
    </location>
</feature>
<accession>A0A427XP02</accession>
<feature type="region of interest" description="Disordered" evidence="1">
    <location>
        <begin position="349"/>
        <end position="412"/>
    </location>
</feature>
<dbReference type="AlphaFoldDB" id="A0A427XP02"/>